<sequence>MPVKPTSIRALLAVNAGLVYASGLFVYMGSAALDSISRAVSAGTILPDSAVFIVVVGVLGMCSGVYGAYTTNHRSETHLSRVAKAMALVSLLFLTSFALSLVMYLQSTRWLRVYPYNSYSSFMPESRVAYETAFSGLVCPIALGFACHGQPMTVQMESSEGYNSVQSILMPSTPSGKWTQYSYKPHGWYGVNESVASALTMVPRNSGRFIDLCSNVTGRMEALGPAKTLAAELKRACRVCASVAPVNELPSWMDTYPRDYNKRYMDIYAFVSPAWTKKCMQRLDWGTILGGGYSGYSTTYNLYGSSSVPLSSAFLSKWSSFALAICVSSGFLGVVSSLLAFEAQRTVKELPPASRPN</sequence>
<feature type="transmembrane region" description="Helical" evidence="1">
    <location>
        <begin position="321"/>
        <end position="341"/>
    </location>
</feature>
<evidence type="ECO:0000256" key="1">
    <source>
        <dbReference type="SAM" id="Phobius"/>
    </source>
</evidence>
<dbReference type="EMBL" id="QUSZ01009872">
    <property type="protein sequence ID" value="RHX98634.1"/>
    <property type="molecule type" value="Genomic_DNA"/>
</dbReference>
<evidence type="ECO:0008006" key="4">
    <source>
        <dbReference type="Google" id="ProtNLM"/>
    </source>
</evidence>
<dbReference type="AlphaFoldDB" id="A0A396ZX05"/>
<dbReference type="VEuPathDB" id="FungiDB:H257_17998"/>
<feature type="transmembrane region" description="Helical" evidence="1">
    <location>
        <begin position="128"/>
        <end position="147"/>
    </location>
</feature>
<reference evidence="2 3" key="1">
    <citation type="submission" date="2018-08" db="EMBL/GenBank/DDBJ databases">
        <title>Aphanomyces genome sequencing and annotation.</title>
        <authorList>
            <person name="Minardi D."/>
            <person name="Oidtmann B."/>
            <person name="Van Der Giezen M."/>
            <person name="Studholme D.J."/>
        </authorList>
    </citation>
    <scope>NUCLEOTIDE SEQUENCE [LARGE SCALE GENOMIC DNA]</scope>
    <source>
        <strain evidence="2 3">Kv</strain>
    </source>
</reference>
<organism evidence="2 3">
    <name type="scientific">Aphanomyces astaci</name>
    <name type="common">Crayfish plague agent</name>
    <dbReference type="NCBI Taxonomy" id="112090"/>
    <lineage>
        <taxon>Eukaryota</taxon>
        <taxon>Sar</taxon>
        <taxon>Stramenopiles</taxon>
        <taxon>Oomycota</taxon>
        <taxon>Saprolegniomycetes</taxon>
        <taxon>Saprolegniales</taxon>
        <taxon>Verrucalvaceae</taxon>
        <taxon>Aphanomyces</taxon>
    </lineage>
</organism>
<evidence type="ECO:0000313" key="3">
    <source>
        <dbReference type="Proteomes" id="UP000265427"/>
    </source>
</evidence>
<keyword evidence="1" id="KW-0812">Transmembrane</keyword>
<accession>A0A396ZX05</accession>
<gene>
    <name evidence="2" type="ORF">DYB36_014237</name>
</gene>
<proteinExistence type="predicted"/>
<protein>
    <recommendedName>
        <fullName evidence="4">Transmembrane protein</fullName>
    </recommendedName>
</protein>
<keyword evidence="1" id="KW-1133">Transmembrane helix</keyword>
<evidence type="ECO:0000313" key="2">
    <source>
        <dbReference type="EMBL" id="RHX98634.1"/>
    </source>
</evidence>
<feature type="transmembrane region" description="Helical" evidence="1">
    <location>
        <begin position="12"/>
        <end position="30"/>
    </location>
</feature>
<dbReference type="Proteomes" id="UP000265427">
    <property type="component" value="Unassembled WGS sequence"/>
</dbReference>
<name>A0A396ZX05_APHAT</name>
<feature type="transmembrane region" description="Helical" evidence="1">
    <location>
        <begin position="82"/>
        <end position="105"/>
    </location>
</feature>
<keyword evidence="1" id="KW-0472">Membrane</keyword>
<feature type="transmembrane region" description="Helical" evidence="1">
    <location>
        <begin position="50"/>
        <end position="70"/>
    </location>
</feature>
<comment type="caution">
    <text evidence="2">The sequence shown here is derived from an EMBL/GenBank/DDBJ whole genome shotgun (WGS) entry which is preliminary data.</text>
</comment>